<protein>
    <submittedName>
        <fullName evidence="1">Uncharacterized protein</fullName>
    </submittedName>
</protein>
<name>A0A022VSM1_TRIRU</name>
<dbReference type="HOGENOM" id="CLU_1518935_0_0_1"/>
<accession>A0A022VSM1</accession>
<organism evidence="1">
    <name type="scientific">Trichophyton rubrum CBS 288.86</name>
    <dbReference type="NCBI Taxonomy" id="1215330"/>
    <lineage>
        <taxon>Eukaryota</taxon>
        <taxon>Fungi</taxon>
        <taxon>Dikarya</taxon>
        <taxon>Ascomycota</taxon>
        <taxon>Pezizomycotina</taxon>
        <taxon>Eurotiomycetes</taxon>
        <taxon>Eurotiomycetidae</taxon>
        <taxon>Onygenales</taxon>
        <taxon>Arthrodermataceae</taxon>
        <taxon>Trichophyton</taxon>
    </lineage>
</organism>
<sequence>MSRHCCKARRNCAAESEGLSAAGSSPASHIKDLCTVTSHSFNDDNSVIFNDSYLLYPSLEDTILFAAASHNDNSTVMPYCTLPHLAVCCVNEADVTMAGFTNNPNIGSYLQDYTGGEDGFPFNPCSSSTIDHLSPSSGLGTSSLVSAGMPECQSNGADLPLQNCSVMTVRLTTGSSP</sequence>
<evidence type="ECO:0000313" key="1">
    <source>
        <dbReference type="EMBL" id="EZF48944.1"/>
    </source>
</evidence>
<gene>
    <name evidence="1" type="ORF">H103_07504</name>
</gene>
<proteinExistence type="predicted"/>
<dbReference type="AlphaFoldDB" id="A0A022VSM1"/>
<dbReference type="Proteomes" id="UP000023758">
    <property type="component" value="Unassembled WGS sequence"/>
</dbReference>
<dbReference type="EMBL" id="KK207915">
    <property type="protein sequence ID" value="EZF48944.1"/>
    <property type="molecule type" value="Genomic_DNA"/>
</dbReference>
<reference evidence="1" key="1">
    <citation type="submission" date="2014-02" db="EMBL/GenBank/DDBJ databases">
        <title>The Genome Sequence of Trichophyton rubrum (morphotype fischeri) CBS 288.86.</title>
        <authorList>
            <consortium name="The Broad Institute Genomics Platform"/>
            <person name="Cuomo C.A."/>
            <person name="White T.C."/>
            <person name="Graser Y."/>
            <person name="Martinez-Rossi N."/>
            <person name="Heitman J."/>
            <person name="Young S.K."/>
            <person name="Zeng Q."/>
            <person name="Gargeya S."/>
            <person name="Abouelleil A."/>
            <person name="Alvarado L."/>
            <person name="Chapman S.B."/>
            <person name="Gainer-Dewar J."/>
            <person name="Goldberg J."/>
            <person name="Griggs A."/>
            <person name="Gujja S."/>
            <person name="Hansen M."/>
            <person name="Howarth C."/>
            <person name="Imamovic A."/>
            <person name="Larimer J."/>
            <person name="Martinez D."/>
            <person name="Murphy C."/>
            <person name="Pearson M.D."/>
            <person name="Persinoti G."/>
            <person name="Poon T."/>
            <person name="Priest M."/>
            <person name="Roberts A.D."/>
            <person name="Saif S."/>
            <person name="Shea T.D."/>
            <person name="Sykes S.N."/>
            <person name="Wortman J."/>
            <person name="Nusbaum C."/>
            <person name="Birren B."/>
        </authorList>
    </citation>
    <scope>NUCLEOTIDE SEQUENCE [LARGE SCALE GENOMIC DNA]</scope>
    <source>
        <strain evidence="1">CBS 288.86</strain>
    </source>
</reference>